<feature type="region of interest" description="Disordered" evidence="1">
    <location>
        <begin position="1"/>
        <end position="43"/>
    </location>
</feature>
<organism evidence="2 3">
    <name type="scientific">Ceratitis capitata</name>
    <name type="common">Mediterranean fruit fly</name>
    <name type="synonym">Tephritis capitata</name>
    <dbReference type="NCBI Taxonomy" id="7213"/>
    <lineage>
        <taxon>Eukaryota</taxon>
        <taxon>Metazoa</taxon>
        <taxon>Ecdysozoa</taxon>
        <taxon>Arthropoda</taxon>
        <taxon>Hexapoda</taxon>
        <taxon>Insecta</taxon>
        <taxon>Pterygota</taxon>
        <taxon>Neoptera</taxon>
        <taxon>Endopterygota</taxon>
        <taxon>Diptera</taxon>
        <taxon>Brachycera</taxon>
        <taxon>Muscomorpha</taxon>
        <taxon>Tephritoidea</taxon>
        <taxon>Tephritidae</taxon>
        <taxon>Ceratitis</taxon>
        <taxon>Ceratitis</taxon>
    </lineage>
</organism>
<feature type="non-terminal residue" evidence="2">
    <location>
        <position position="101"/>
    </location>
</feature>
<feature type="compositionally biased region" description="Basic and acidic residues" evidence="1">
    <location>
        <begin position="1"/>
        <end position="14"/>
    </location>
</feature>
<comment type="caution">
    <text evidence="2">The sequence shown here is derived from an EMBL/GenBank/DDBJ whole genome shotgun (WGS) entry which is preliminary data.</text>
</comment>
<dbReference type="EMBL" id="CAJHJT010000023">
    <property type="protein sequence ID" value="CAD7001404.1"/>
    <property type="molecule type" value="Genomic_DNA"/>
</dbReference>
<keyword evidence="3" id="KW-1185">Reference proteome</keyword>
<dbReference type="AlphaFoldDB" id="A0A811URR8"/>
<feature type="compositionally biased region" description="Acidic residues" evidence="1">
    <location>
        <begin position="23"/>
        <end position="43"/>
    </location>
</feature>
<evidence type="ECO:0000313" key="3">
    <source>
        <dbReference type="Proteomes" id="UP000606786"/>
    </source>
</evidence>
<sequence length="101" mass="11699">ERNVEQSAEHKTICDDSNNESGNFDEEEEEFVSASDDDTENVDDERGVLVDLQLYVRVNWQTQKKYIDTPQTVTEALQGEYAQNWQESMRSEYNALLSNDT</sequence>
<name>A0A811URR8_CERCA</name>
<protein>
    <submittedName>
        <fullName evidence="2">(Mediterranean fruit fly) hypothetical protein</fullName>
    </submittedName>
</protein>
<dbReference type="Proteomes" id="UP000606786">
    <property type="component" value="Unassembled WGS sequence"/>
</dbReference>
<accession>A0A811URR8</accession>
<reference evidence="2" key="1">
    <citation type="submission" date="2020-11" db="EMBL/GenBank/DDBJ databases">
        <authorList>
            <person name="Whitehead M."/>
        </authorList>
    </citation>
    <scope>NUCLEOTIDE SEQUENCE</scope>
    <source>
        <strain evidence="2">EGII</strain>
    </source>
</reference>
<gene>
    <name evidence="2" type="ORF">CCAP1982_LOCUS9901</name>
</gene>
<proteinExistence type="predicted"/>
<evidence type="ECO:0000256" key="1">
    <source>
        <dbReference type="SAM" id="MobiDB-lite"/>
    </source>
</evidence>
<evidence type="ECO:0000313" key="2">
    <source>
        <dbReference type="EMBL" id="CAD7001404.1"/>
    </source>
</evidence>